<reference evidence="1" key="1">
    <citation type="submission" date="2022-07" db="EMBL/GenBank/DDBJ databases">
        <title>Phylogenomic reconstructions and comparative analyses of Kickxellomycotina fungi.</title>
        <authorList>
            <person name="Reynolds N.K."/>
            <person name="Stajich J.E."/>
            <person name="Barry K."/>
            <person name="Grigoriev I.V."/>
            <person name="Crous P."/>
            <person name="Smith M.E."/>
        </authorList>
    </citation>
    <scope>NUCLEOTIDE SEQUENCE</scope>
    <source>
        <strain evidence="1">NBRC 105413</strain>
    </source>
</reference>
<evidence type="ECO:0000313" key="1">
    <source>
        <dbReference type="EMBL" id="KAJ1644963.1"/>
    </source>
</evidence>
<accession>A0A9W7XHY2</accession>
<gene>
    <name evidence="1" type="ORF">LPJ64_003407</name>
</gene>
<organism evidence="1 2">
    <name type="scientific">Coemansia asiatica</name>
    <dbReference type="NCBI Taxonomy" id="1052880"/>
    <lineage>
        <taxon>Eukaryota</taxon>
        <taxon>Fungi</taxon>
        <taxon>Fungi incertae sedis</taxon>
        <taxon>Zoopagomycota</taxon>
        <taxon>Kickxellomycotina</taxon>
        <taxon>Kickxellomycetes</taxon>
        <taxon>Kickxellales</taxon>
        <taxon>Kickxellaceae</taxon>
        <taxon>Coemansia</taxon>
    </lineage>
</organism>
<dbReference type="AlphaFoldDB" id="A0A9W7XHY2"/>
<dbReference type="Proteomes" id="UP001145021">
    <property type="component" value="Unassembled WGS sequence"/>
</dbReference>
<proteinExistence type="predicted"/>
<protein>
    <submittedName>
        <fullName evidence="1">Uncharacterized protein</fullName>
    </submittedName>
</protein>
<keyword evidence="2" id="KW-1185">Reference proteome</keyword>
<comment type="caution">
    <text evidence="1">The sequence shown here is derived from an EMBL/GenBank/DDBJ whole genome shotgun (WGS) entry which is preliminary data.</text>
</comment>
<name>A0A9W7XHY2_9FUNG</name>
<dbReference type="EMBL" id="JANBOH010000132">
    <property type="protein sequence ID" value="KAJ1644963.1"/>
    <property type="molecule type" value="Genomic_DNA"/>
</dbReference>
<sequence length="481" mass="54658">MPLFPADSLVKNIRIFYKSWQPVIDGTALDIVKSAFRDGTTSFVSARNVDITINIDRDFGTFEALSELGRVLLYLKSLAPNSRGIIFNMQNIESNGPIEQLNEGFKDAVLEFIRGSRDVNIWRLGPLEFFDYLVPKDFVNLTRFYFDCYGDSTVFNTIIRNNAGTLRALYADYEVDYRIDTILYNENRDPIVYPCLESLNIWADKLNDVSRIESHHLHFPALKSFCLSVCDSQCYDMFFNNQKASYQSLNRLELVLVPEYIANAHNSFALSAKQLVNVRTMILEIKYFLDNAYYSNPSESDQANARFISMLASIPTALSHLRICGVIAEDPFIDPVTNRCRLESLQNLEIPNIVLGFGSIITLIRKMPLLVTFNSRIRDEYPSIQGVASESLVQYVKANFYCLGRYITSISLIMTNGDSGSLANYYMAIALLVIVCPRLASILKYGSLFCQFKTELLKISQTDEFSKFSDHLELLARNIAA</sequence>
<evidence type="ECO:0000313" key="2">
    <source>
        <dbReference type="Proteomes" id="UP001145021"/>
    </source>
</evidence>